<dbReference type="AlphaFoldDB" id="A0A7J7U0Y3"/>
<dbReference type="EMBL" id="JACAGC010000017">
    <property type="protein sequence ID" value="KAF6306492.1"/>
    <property type="molecule type" value="Genomic_DNA"/>
</dbReference>
<proteinExistence type="predicted"/>
<gene>
    <name evidence="2" type="ORF">mRhiFer1_008603</name>
</gene>
<sequence>MEALPALPLPLPRARADQGPAEFPHRHGSVPALPTFRKTASLGHTGTSAPLPHPSTQVRRRVTRQARGDSDTPLCPRVGNTMQYSLPLPSCTRASAGQPGCHQGRWPRVWPGRPGWPGRTALWLLVHPVSLVF</sequence>
<feature type="region of interest" description="Disordered" evidence="1">
    <location>
        <begin position="1"/>
        <end position="80"/>
    </location>
</feature>
<accession>A0A7J7U0Y3</accession>
<name>A0A7J7U0Y3_RHIFE</name>
<protein>
    <submittedName>
        <fullName evidence="2">Uncharacterized protein</fullName>
    </submittedName>
</protein>
<evidence type="ECO:0000313" key="2">
    <source>
        <dbReference type="EMBL" id="KAF6306492.1"/>
    </source>
</evidence>
<dbReference type="Proteomes" id="UP000585614">
    <property type="component" value="Unassembled WGS sequence"/>
</dbReference>
<comment type="caution">
    <text evidence="2">The sequence shown here is derived from an EMBL/GenBank/DDBJ whole genome shotgun (WGS) entry which is preliminary data.</text>
</comment>
<reference evidence="2 3" key="1">
    <citation type="journal article" date="2020" name="Nature">
        <title>Six reference-quality genomes reveal evolution of bat adaptations.</title>
        <authorList>
            <person name="Jebb D."/>
            <person name="Huang Z."/>
            <person name="Pippel M."/>
            <person name="Hughes G.M."/>
            <person name="Lavrichenko K."/>
            <person name="Devanna P."/>
            <person name="Winkler S."/>
            <person name="Jermiin L.S."/>
            <person name="Skirmuntt E.C."/>
            <person name="Katzourakis A."/>
            <person name="Burkitt-Gray L."/>
            <person name="Ray D.A."/>
            <person name="Sullivan K.A.M."/>
            <person name="Roscito J.G."/>
            <person name="Kirilenko B.M."/>
            <person name="Davalos L.M."/>
            <person name="Corthals A.P."/>
            <person name="Power M.L."/>
            <person name="Jones G."/>
            <person name="Ransome R.D."/>
            <person name="Dechmann D.K.N."/>
            <person name="Locatelli A.G."/>
            <person name="Puechmaille S.J."/>
            <person name="Fedrigo O."/>
            <person name="Jarvis E.D."/>
            <person name="Hiller M."/>
            <person name="Vernes S.C."/>
            <person name="Myers E.W."/>
            <person name="Teeling E.C."/>
        </authorList>
    </citation>
    <scope>NUCLEOTIDE SEQUENCE [LARGE SCALE GENOMIC DNA]</scope>
    <source>
        <strain evidence="2">MRhiFer1</strain>
        <tissue evidence="2">Lung</tissue>
    </source>
</reference>
<evidence type="ECO:0000313" key="3">
    <source>
        <dbReference type="Proteomes" id="UP000585614"/>
    </source>
</evidence>
<organism evidence="2 3">
    <name type="scientific">Rhinolophus ferrumequinum</name>
    <name type="common">Greater horseshoe bat</name>
    <dbReference type="NCBI Taxonomy" id="59479"/>
    <lineage>
        <taxon>Eukaryota</taxon>
        <taxon>Metazoa</taxon>
        <taxon>Chordata</taxon>
        <taxon>Craniata</taxon>
        <taxon>Vertebrata</taxon>
        <taxon>Euteleostomi</taxon>
        <taxon>Mammalia</taxon>
        <taxon>Eutheria</taxon>
        <taxon>Laurasiatheria</taxon>
        <taxon>Chiroptera</taxon>
        <taxon>Yinpterochiroptera</taxon>
        <taxon>Rhinolophoidea</taxon>
        <taxon>Rhinolophidae</taxon>
        <taxon>Rhinolophinae</taxon>
        <taxon>Rhinolophus</taxon>
    </lineage>
</organism>
<evidence type="ECO:0000256" key="1">
    <source>
        <dbReference type="SAM" id="MobiDB-lite"/>
    </source>
</evidence>